<dbReference type="PANTHER" id="PTHR24030:SF0">
    <property type="entry name" value="PROTEIN CMSS1"/>
    <property type="match status" value="1"/>
</dbReference>
<evidence type="ECO:0000313" key="3">
    <source>
        <dbReference type="Proteomes" id="UP001630127"/>
    </source>
</evidence>
<sequence length="301" mass="34211">MGSGKQKNQKQLSKKSTKTHKNPSPLGPKKSAIISNETAISKRMKTKTKKKKKKGIVNGKESNFSENEQKKEKNEVKTKNDDVIQHPTPSQQLSYFLHQYQSANGIQLSSLELESYKDKSMLELSQGTAQSNLAEHMKIAFGPSFKEVLCEKKLGEGKIDPGNPALLVISLSALRSLELLRELRPLTRECHAVKLFSKHMKIEEQVSFLKNRVNIACGTPNRIKKLIDMEALGLSRLAVIILDMYTDVKGYSLFTLPQVREEFWDLYKSYFHERLLEGDVRICLYSQIPAIPRATEEARFD</sequence>
<dbReference type="InterPro" id="IPR027417">
    <property type="entry name" value="P-loop_NTPase"/>
</dbReference>
<comment type="caution">
    <text evidence="2">The sequence shown here is derived from an EMBL/GenBank/DDBJ whole genome shotgun (WGS) entry which is preliminary data.</text>
</comment>
<proteinExistence type="predicted"/>
<organism evidence="2 3">
    <name type="scientific">Cinchona calisaya</name>
    <dbReference type="NCBI Taxonomy" id="153742"/>
    <lineage>
        <taxon>Eukaryota</taxon>
        <taxon>Viridiplantae</taxon>
        <taxon>Streptophyta</taxon>
        <taxon>Embryophyta</taxon>
        <taxon>Tracheophyta</taxon>
        <taxon>Spermatophyta</taxon>
        <taxon>Magnoliopsida</taxon>
        <taxon>eudicotyledons</taxon>
        <taxon>Gunneridae</taxon>
        <taxon>Pentapetalae</taxon>
        <taxon>asterids</taxon>
        <taxon>lamiids</taxon>
        <taxon>Gentianales</taxon>
        <taxon>Rubiaceae</taxon>
        <taxon>Cinchonoideae</taxon>
        <taxon>Cinchoneae</taxon>
        <taxon>Cinchona</taxon>
    </lineage>
</organism>
<feature type="compositionally biased region" description="Basic residues" evidence="1">
    <location>
        <begin position="12"/>
        <end position="21"/>
    </location>
</feature>
<accession>A0ABD2YJS8</accession>
<protein>
    <recommendedName>
        <fullName evidence="4">Protein CMSS1</fullName>
    </recommendedName>
</protein>
<dbReference type="InterPro" id="IPR032704">
    <property type="entry name" value="Cms1"/>
</dbReference>
<feature type="compositionally biased region" description="Low complexity" evidence="1">
    <location>
        <begin position="1"/>
        <end position="11"/>
    </location>
</feature>
<dbReference type="Gene3D" id="3.40.50.300">
    <property type="entry name" value="P-loop containing nucleotide triphosphate hydrolases"/>
    <property type="match status" value="1"/>
</dbReference>
<feature type="compositionally biased region" description="Basic residues" evidence="1">
    <location>
        <begin position="42"/>
        <end position="55"/>
    </location>
</feature>
<evidence type="ECO:0000313" key="2">
    <source>
        <dbReference type="EMBL" id="KAL3506587.1"/>
    </source>
</evidence>
<reference evidence="2 3" key="1">
    <citation type="submission" date="2024-11" db="EMBL/GenBank/DDBJ databases">
        <title>A near-complete genome assembly of Cinchona calisaya.</title>
        <authorList>
            <person name="Lian D.C."/>
            <person name="Zhao X.W."/>
            <person name="Wei L."/>
        </authorList>
    </citation>
    <scope>NUCLEOTIDE SEQUENCE [LARGE SCALE GENOMIC DNA]</scope>
    <source>
        <tissue evidence="2">Nenye</tissue>
    </source>
</reference>
<name>A0ABD2YJS8_9GENT</name>
<feature type="compositionally biased region" description="Basic and acidic residues" evidence="1">
    <location>
        <begin position="67"/>
        <end position="84"/>
    </location>
</feature>
<evidence type="ECO:0008006" key="4">
    <source>
        <dbReference type="Google" id="ProtNLM"/>
    </source>
</evidence>
<evidence type="ECO:0000256" key="1">
    <source>
        <dbReference type="SAM" id="MobiDB-lite"/>
    </source>
</evidence>
<dbReference type="Pfam" id="PF14617">
    <property type="entry name" value="CMS1"/>
    <property type="match status" value="1"/>
</dbReference>
<feature type="region of interest" description="Disordered" evidence="1">
    <location>
        <begin position="1"/>
        <end position="85"/>
    </location>
</feature>
<dbReference type="PANTHER" id="PTHR24030">
    <property type="entry name" value="PROTEIN CMSS1"/>
    <property type="match status" value="1"/>
</dbReference>
<gene>
    <name evidence="2" type="ORF">ACH5RR_031969</name>
</gene>
<dbReference type="Proteomes" id="UP001630127">
    <property type="component" value="Unassembled WGS sequence"/>
</dbReference>
<dbReference type="EMBL" id="JBJUIK010000013">
    <property type="protein sequence ID" value="KAL3506587.1"/>
    <property type="molecule type" value="Genomic_DNA"/>
</dbReference>
<keyword evidence="3" id="KW-1185">Reference proteome</keyword>
<dbReference type="AlphaFoldDB" id="A0ABD2YJS8"/>